<protein>
    <submittedName>
        <fullName evidence="6">Acyl-coenzyme A thioesterase 9</fullName>
    </submittedName>
</protein>
<feature type="domain" description="HotDog ACOT-type" evidence="5">
    <location>
        <begin position="318"/>
        <end position="446"/>
    </location>
</feature>
<dbReference type="GO" id="GO:0047617">
    <property type="term" value="F:fatty acyl-CoA hydrolase activity"/>
    <property type="evidence" value="ECO:0007669"/>
    <property type="project" value="TreeGrafter"/>
</dbReference>
<proteinExistence type="inferred from homology"/>
<evidence type="ECO:0000256" key="1">
    <source>
        <dbReference type="ARBA" id="ARBA00010458"/>
    </source>
</evidence>
<reference evidence="6" key="1">
    <citation type="journal article" date="2021" name="IMA Fungus">
        <title>Genomic characterization of three marine fungi, including Emericellopsis atlantica sp. nov. with signatures of a generalist lifestyle and marine biomass degradation.</title>
        <authorList>
            <person name="Hagestad O.C."/>
            <person name="Hou L."/>
            <person name="Andersen J.H."/>
            <person name="Hansen E.H."/>
            <person name="Altermark B."/>
            <person name="Li C."/>
            <person name="Kuhnert E."/>
            <person name="Cox R.J."/>
            <person name="Crous P.W."/>
            <person name="Spatafora J.W."/>
            <person name="Lail K."/>
            <person name="Amirebrahimi M."/>
            <person name="Lipzen A."/>
            <person name="Pangilinan J."/>
            <person name="Andreopoulos W."/>
            <person name="Hayes R.D."/>
            <person name="Ng V."/>
            <person name="Grigoriev I.V."/>
            <person name="Jackson S.A."/>
            <person name="Sutton T.D.S."/>
            <person name="Dobson A.D.W."/>
            <person name="Rama T."/>
        </authorList>
    </citation>
    <scope>NUCLEOTIDE SEQUENCE</scope>
    <source>
        <strain evidence="6">TRa3180A</strain>
    </source>
</reference>
<sequence>MCPVLLRFLDLSFPSFLKPSDYRALLPNTTNAMANKAPSLTRLVFHTAPRTIQRVPRRRFSAAAKRCTDGVYSELTAMRIRTPFIEAFKKQQENKLAKPISTDNFERDLSPKRMSDSFHRVILPLARDPWLLDSYINSSGHIRLGTIFMDLDALAGVVAYKHTGDTVMTVTAAVDRITIAHPLNEICDLELSGQVTFATGRSSMEISLQVATAPKEGESAKESDVLMTCAFTMVSLDPATKKPVNISPLLTETQEEKLLFQKGEENYNLKKVESKKALLKQTPNDEESDLIHALWLQQLDYHDPNTESRKPDNALWMESTRIQSVQIMQPQYRNRHNFMIFGGFLLKSTFELAFTCASAISHSRPSFIALDPSTFENPVPVGSVLYLTATVAYSDLPLVLSGNTKASPKGSTRIQVRVDSKIQNIEHGETKPAGQFNYTFEVPKDIKIVPESYSQFMMYLDARRRVNRTNASLKPGGCNKESIME</sequence>
<dbReference type="Proteomes" id="UP000887226">
    <property type="component" value="Unassembled WGS sequence"/>
</dbReference>
<evidence type="ECO:0000259" key="5">
    <source>
        <dbReference type="PROSITE" id="PS51770"/>
    </source>
</evidence>
<comment type="similarity">
    <text evidence="1">Belongs to the acyl coenzyme A hydrolase family.</text>
</comment>
<keyword evidence="4" id="KW-0809">Transit peptide</keyword>
<accession>A0A9P7ZBH9</accession>
<dbReference type="Gene3D" id="3.10.129.10">
    <property type="entry name" value="Hotdog Thioesterase"/>
    <property type="match status" value="2"/>
</dbReference>
<dbReference type="PROSITE" id="PS51770">
    <property type="entry name" value="HOTDOG_ACOT"/>
    <property type="match status" value="2"/>
</dbReference>
<dbReference type="AlphaFoldDB" id="A0A9P7ZBH9"/>
<organism evidence="6 7">
    <name type="scientific">Calycina marina</name>
    <dbReference type="NCBI Taxonomy" id="1763456"/>
    <lineage>
        <taxon>Eukaryota</taxon>
        <taxon>Fungi</taxon>
        <taxon>Dikarya</taxon>
        <taxon>Ascomycota</taxon>
        <taxon>Pezizomycotina</taxon>
        <taxon>Leotiomycetes</taxon>
        <taxon>Helotiales</taxon>
        <taxon>Pezizellaceae</taxon>
        <taxon>Calycina</taxon>
    </lineage>
</organism>
<dbReference type="CDD" id="cd03442">
    <property type="entry name" value="BFIT_BACH"/>
    <property type="match status" value="2"/>
</dbReference>
<dbReference type="FunFam" id="3.10.129.10:FF:000032">
    <property type="entry name" value="Acyl-CoA thioester hydrolase"/>
    <property type="match status" value="1"/>
</dbReference>
<evidence type="ECO:0000256" key="3">
    <source>
        <dbReference type="ARBA" id="ARBA00022801"/>
    </source>
</evidence>
<comment type="caution">
    <text evidence="6">The sequence shown here is derived from an EMBL/GenBank/DDBJ whole genome shotgun (WGS) entry which is preliminary data.</text>
</comment>
<evidence type="ECO:0000313" key="7">
    <source>
        <dbReference type="Proteomes" id="UP000887226"/>
    </source>
</evidence>
<evidence type="ECO:0000256" key="2">
    <source>
        <dbReference type="ARBA" id="ARBA00022737"/>
    </source>
</evidence>
<dbReference type="EMBL" id="MU253740">
    <property type="protein sequence ID" value="KAG9249039.1"/>
    <property type="molecule type" value="Genomic_DNA"/>
</dbReference>
<keyword evidence="7" id="KW-1185">Reference proteome</keyword>
<keyword evidence="3" id="KW-0378">Hydrolase</keyword>
<name>A0A9P7ZBH9_9HELO</name>
<evidence type="ECO:0000313" key="6">
    <source>
        <dbReference type="EMBL" id="KAG9249039.1"/>
    </source>
</evidence>
<evidence type="ECO:0000256" key="4">
    <source>
        <dbReference type="ARBA" id="ARBA00022946"/>
    </source>
</evidence>
<dbReference type="GO" id="GO:0005739">
    <property type="term" value="C:mitochondrion"/>
    <property type="evidence" value="ECO:0007669"/>
    <property type="project" value="TreeGrafter"/>
</dbReference>
<feature type="domain" description="HotDog ACOT-type" evidence="5">
    <location>
        <begin position="121"/>
        <end position="239"/>
    </location>
</feature>
<keyword evidence="2" id="KW-0677">Repeat</keyword>
<dbReference type="PANTHER" id="PTHR12655:SF0">
    <property type="entry name" value="ACYL-COENZYME A THIOESTERASE 9, MITOCHONDRIAL"/>
    <property type="match status" value="1"/>
</dbReference>
<dbReference type="SUPFAM" id="SSF54637">
    <property type="entry name" value="Thioesterase/thiol ester dehydrase-isomerase"/>
    <property type="match status" value="2"/>
</dbReference>
<dbReference type="PANTHER" id="PTHR12655">
    <property type="entry name" value="ACYL-COA THIOESTERASE"/>
    <property type="match status" value="1"/>
</dbReference>
<dbReference type="GO" id="GO:0006637">
    <property type="term" value="P:acyl-CoA metabolic process"/>
    <property type="evidence" value="ECO:0007669"/>
    <property type="project" value="TreeGrafter"/>
</dbReference>
<dbReference type="FunFam" id="3.10.129.10:FF:000038">
    <property type="entry name" value="Acyl-CoA thioester hydrolase"/>
    <property type="match status" value="1"/>
</dbReference>
<dbReference type="OrthoDB" id="331699at2759"/>
<dbReference type="InterPro" id="IPR033120">
    <property type="entry name" value="HOTDOG_ACOT"/>
</dbReference>
<gene>
    <name evidence="6" type="ORF">BJ878DRAFT_485844</name>
</gene>
<dbReference type="InterPro" id="IPR029069">
    <property type="entry name" value="HotDog_dom_sf"/>
</dbReference>